<dbReference type="InterPro" id="IPR003833">
    <property type="entry name" value="CT_C_D"/>
</dbReference>
<evidence type="ECO:0000256" key="1">
    <source>
        <dbReference type="ARBA" id="ARBA00022741"/>
    </source>
</evidence>
<evidence type="ECO:0000256" key="3">
    <source>
        <dbReference type="ARBA" id="ARBA00022840"/>
    </source>
</evidence>
<keyword evidence="1" id="KW-0547">Nucleotide-binding</keyword>
<dbReference type="NCBIfam" id="TIGR00370">
    <property type="entry name" value="5-oxoprolinase subunit PxpB"/>
    <property type="match status" value="1"/>
</dbReference>
<protein>
    <submittedName>
        <fullName evidence="5">Kinase A inhibitor</fullName>
    </submittedName>
</protein>
<dbReference type="AlphaFoldDB" id="A0A9X1VA68"/>
<dbReference type="InterPro" id="IPR029000">
    <property type="entry name" value="Cyclophilin-like_dom_sf"/>
</dbReference>
<sequence length="235" mass="26713">MEIVKTTHSDEQIRDFIHSMYKKIREKMSNHSPFSPLWIEDVIDVVPGWHTLTLHTRPWGSIAMQPIEIKDAWLQEVLSFLAMEEAHVDHPHVIKNIEVCYGPHCALDLTDLSLFCGLTKEEIITIHMRTVYTVRMIGFSPGFVYLDGLDSRIQMPRLDHPRVQVPTGSVGIAGMQTGVYSLSTPGGWRILGRVHQPLFSLSNDPMTFLSIGDRVSFIYVHCNSCGAHNVYEEEI</sequence>
<dbReference type="PANTHER" id="PTHR34698">
    <property type="entry name" value="5-OXOPROLINASE SUBUNIT B"/>
    <property type="match status" value="1"/>
</dbReference>
<organism evidence="5 6">
    <name type="scientific">Sulfoacidibacillus ferrooxidans</name>
    <dbReference type="NCBI Taxonomy" id="2005001"/>
    <lineage>
        <taxon>Bacteria</taxon>
        <taxon>Bacillati</taxon>
        <taxon>Bacillota</taxon>
        <taxon>Bacilli</taxon>
        <taxon>Bacillales</taxon>
        <taxon>Alicyclobacillaceae</taxon>
        <taxon>Sulfoacidibacillus</taxon>
    </lineage>
</organism>
<evidence type="ECO:0000313" key="5">
    <source>
        <dbReference type="EMBL" id="MCI0183962.1"/>
    </source>
</evidence>
<dbReference type="GO" id="GO:0005524">
    <property type="term" value="F:ATP binding"/>
    <property type="evidence" value="ECO:0007669"/>
    <property type="project" value="UniProtKB-KW"/>
</dbReference>
<comment type="caution">
    <text evidence="5">The sequence shown here is derived from an EMBL/GenBank/DDBJ whole genome shotgun (WGS) entry which is preliminary data.</text>
</comment>
<dbReference type="Pfam" id="PF02682">
    <property type="entry name" value="CT_C_D"/>
    <property type="match status" value="1"/>
</dbReference>
<keyword evidence="6" id="KW-1185">Reference proteome</keyword>
<dbReference type="Proteomes" id="UP001139263">
    <property type="component" value="Unassembled WGS sequence"/>
</dbReference>
<dbReference type="SMART" id="SM00796">
    <property type="entry name" value="AHS1"/>
    <property type="match status" value="1"/>
</dbReference>
<proteinExistence type="predicted"/>
<name>A0A9X1VA68_9BACL</name>
<reference evidence="5" key="1">
    <citation type="submission" date="2022-03" db="EMBL/GenBank/DDBJ databases">
        <title>Draft Genome Sequence of Firmicute Strain S0AB, a Heterotrophic Iron/Sulfur-Oxidizing Extreme Acidophile.</title>
        <authorList>
            <person name="Vergara E."/>
            <person name="Pakostova E."/>
            <person name="Johnson D.B."/>
            <person name="Holmes D.S."/>
        </authorList>
    </citation>
    <scope>NUCLEOTIDE SEQUENCE</scope>
    <source>
        <strain evidence="5">S0AB</strain>
    </source>
</reference>
<dbReference type="GO" id="GO:0016787">
    <property type="term" value="F:hydrolase activity"/>
    <property type="evidence" value="ECO:0007669"/>
    <property type="project" value="UniProtKB-KW"/>
</dbReference>
<feature type="domain" description="Carboxyltransferase" evidence="4">
    <location>
        <begin position="1"/>
        <end position="209"/>
    </location>
</feature>
<dbReference type="PANTHER" id="PTHR34698:SF2">
    <property type="entry name" value="5-OXOPROLINASE SUBUNIT B"/>
    <property type="match status" value="1"/>
</dbReference>
<keyword evidence="2" id="KW-0378">Hydrolase</keyword>
<evidence type="ECO:0000313" key="6">
    <source>
        <dbReference type="Proteomes" id="UP001139263"/>
    </source>
</evidence>
<dbReference type="InterPro" id="IPR010016">
    <property type="entry name" value="PxpB"/>
</dbReference>
<keyword evidence="3" id="KW-0067">ATP-binding</keyword>
<gene>
    <name evidence="5" type="primary">kipI</name>
    <name evidence="5" type="ORF">MM817_02254</name>
</gene>
<accession>A0A9X1VA68</accession>
<evidence type="ECO:0000256" key="2">
    <source>
        <dbReference type="ARBA" id="ARBA00022801"/>
    </source>
</evidence>
<evidence type="ECO:0000259" key="4">
    <source>
        <dbReference type="SMART" id="SM00796"/>
    </source>
</evidence>
<dbReference type="SUPFAM" id="SSF50891">
    <property type="entry name" value="Cyclophilin-like"/>
    <property type="match status" value="1"/>
</dbReference>
<dbReference type="EMBL" id="JALBUF010000007">
    <property type="protein sequence ID" value="MCI0183962.1"/>
    <property type="molecule type" value="Genomic_DNA"/>
</dbReference>
<dbReference type="Gene3D" id="2.40.100.10">
    <property type="entry name" value="Cyclophilin-like"/>
    <property type="match status" value="1"/>
</dbReference>